<gene>
    <name evidence="1" type="ORF">RJJ65_36055</name>
</gene>
<dbReference type="RefSeq" id="WP_310866105.1">
    <property type="nucleotide sequence ID" value="NZ_JAVLSF010000329.1"/>
</dbReference>
<reference evidence="1" key="1">
    <citation type="submission" date="2023-04" db="EMBL/GenBank/DDBJ databases">
        <title>Genomic characterization of faba bean (Vicia faba) microsymbionts in Mexican soils.</title>
        <authorList>
            <person name="Rivera Orduna F.N."/>
            <person name="Guevara-Luna J."/>
            <person name="Yan J."/>
            <person name="Arroyo-Herrera I."/>
            <person name="Li Y."/>
            <person name="Vasquez-Murrieta M.S."/>
            <person name="Wang E.T."/>
        </authorList>
    </citation>
    <scope>NUCLEOTIDE SEQUENCE</scope>
    <source>
        <strain evidence="1">CH26</strain>
    </source>
</reference>
<evidence type="ECO:0000313" key="1">
    <source>
        <dbReference type="EMBL" id="MDR9777951.1"/>
    </source>
</evidence>
<sequence>IATLVEEIRVYLITIYDTIATHSHQTLQTQSFGLFDIKHKKNLLQLLALSSHRALTEMTGLFYELQVLYLTVPAGLWKRTHLIFQRTEQLQISKNEVEDQTSIVPLSSVRRIYAAMIVLGVSNTNKLRQSEIKAIYQSSVLWAGLVSIDYNESPYHLFVVDTNLDQPPVYITKKNSATKQGLYINTQRLLQHFQN</sequence>
<name>A0AAJ2GZR6_9HYPH</name>
<feature type="non-terminal residue" evidence="1">
    <location>
        <position position="1"/>
    </location>
</feature>
<organism evidence="1 2">
    <name type="scientific">Rhizobium hidalgonense</name>
    <dbReference type="NCBI Taxonomy" id="1538159"/>
    <lineage>
        <taxon>Bacteria</taxon>
        <taxon>Pseudomonadati</taxon>
        <taxon>Pseudomonadota</taxon>
        <taxon>Alphaproteobacteria</taxon>
        <taxon>Hyphomicrobiales</taxon>
        <taxon>Rhizobiaceae</taxon>
        <taxon>Rhizobium/Agrobacterium group</taxon>
        <taxon>Rhizobium</taxon>
    </lineage>
</organism>
<feature type="non-terminal residue" evidence="1">
    <location>
        <position position="195"/>
    </location>
</feature>
<proteinExistence type="predicted"/>
<dbReference type="AlphaFoldDB" id="A0AAJ2GZR6"/>
<accession>A0AAJ2GZR6</accession>
<protein>
    <submittedName>
        <fullName evidence="1">Uncharacterized protein</fullName>
    </submittedName>
</protein>
<dbReference type="Proteomes" id="UP001268610">
    <property type="component" value="Unassembled WGS sequence"/>
</dbReference>
<dbReference type="EMBL" id="JAVLSF010000329">
    <property type="protein sequence ID" value="MDR9777951.1"/>
    <property type="molecule type" value="Genomic_DNA"/>
</dbReference>
<comment type="caution">
    <text evidence="1">The sequence shown here is derived from an EMBL/GenBank/DDBJ whole genome shotgun (WGS) entry which is preliminary data.</text>
</comment>
<evidence type="ECO:0000313" key="2">
    <source>
        <dbReference type="Proteomes" id="UP001268610"/>
    </source>
</evidence>